<dbReference type="GO" id="GO:0004632">
    <property type="term" value="F:phosphopantothenate--cysteine ligase activity"/>
    <property type="evidence" value="ECO:0007669"/>
    <property type="project" value="UniProtKB-UniRule"/>
</dbReference>
<keyword evidence="3" id="KW-0511">Multifunctional enzyme</keyword>
<keyword evidence="3 4" id="KW-0288">FMN</keyword>
<dbReference type="EMBL" id="CP046052">
    <property type="protein sequence ID" value="QGM48188.1"/>
    <property type="molecule type" value="Genomic_DNA"/>
</dbReference>
<dbReference type="EC" id="4.1.1.36" evidence="3"/>
<protein>
    <recommendedName>
        <fullName evidence="3">Coenzyme A biosynthesis bifunctional protein CoaBC</fullName>
    </recommendedName>
    <alternativeName>
        <fullName evidence="3">DNA/pantothenate metabolism flavoprotein</fullName>
    </alternativeName>
    <alternativeName>
        <fullName evidence="3">Phosphopantothenoylcysteine synthetase/decarboxylase</fullName>
        <shortName evidence="3">PPCS-PPCDC</shortName>
    </alternativeName>
    <domain>
        <recommendedName>
            <fullName evidence="3">Phosphopantothenoylcysteine decarboxylase</fullName>
            <shortName evidence="3">PPC decarboxylase</shortName>
            <shortName evidence="3">PPC-DC</shortName>
            <ecNumber evidence="3">4.1.1.36</ecNumber>
        </recommendedName>
        <alternativeName>
            <fullName evidence="3">CoaC</fullName>
        </alternativeName>
    </domain>
    <domain>
        <recommendedName>
            <fullName evidence="3">Phosphopantothenate--cysteine ligase</fullName>
            <ecNumber evidence="3">6.3.2.5</ecNumber>
        </recommendedName>
        <alternativeName>
            <fullName evidence="3">CoaB</fullName>
        </alternativeName>
        <alternativeName>
            <fullName evidence="3">Phosphopantothenoylcysteine synthetase</fullName>
            <shortName evidence="3">PPC synthetase</shortName>
            <shortName evidence="3">PPC-S</shortName>
        </alternativeName>
    </domain>
</protein>
<dbReference type="PANTHER" id="PTHR14359">
    <property type="entry name" value="HOMO-OLIGOMERIC FLAVIN CONTAINING CYS DECARBOXYLASE FAMILY"/>
    <property type="match status" value="1"/>
</dbReference>
<dbReference type="InterPro" id="IPR005252">
    <property type="entry name" value="CoaBC"/>
</dbReference>
<comment type="function">
    <text evidence="4">Catalyzes two steps in the biosynthesis of coenzyme A. In the first step cysteine is conjugated to 4'-phosphopantothenate to form 4-phosphopantothenoylcysteine, in the latter compound is decarboxylated to form 4'-phosphopantotheine.</text>
</comment>
<dbReference type="InterPro" id="IPR035929">
    <property type="entry name" value="CoaB-like_sf"/>
</dbReference>
<accession>A0A6B8KMQ3</accession>
<dbReference type="InterPro" id="IPR007085">
    <property type="entry name" value="DNA/pantothenate-metab_flavo_C"/>
</dbReference>
<evidence type="ECO:0000256" key="1">
    <source>
        <dbReference type="ARBA" id="ARBA00022793"/>
    </source>
</evidence>
<feature type="domain" description="Flavoprotein" evidence="5">
    <location>
        <begin position="8"/>
        <end position="180"/>
    </location>
</feature>
<comment type="pathway">
    <text evidence="3 4">Cofactor biosynthesis; coenzyme A biosynthesis; CoA from (R)-pantothenate: step 2/5.</text>
</comment>
<dbReference type="Pfam" id="PF02441">
    <property type="entry name" value="Flavoprotein"/>
    <property type="match status" value="1"/>
</dbReference>
<comment type="catalytic activity">
    <reaction evidence="3 4">
        <text>(R)-4'-phosphopantothenate + L-cysteine + CTP = N-[(R)-4-phosphopantothenoyl]-L-cysteine + CMP + diphosphate + H(+)</text>
        <dbReference type="Rhea" id="RHEA:19397"/>
        <dbReference type="ChEBI" id="CHEBI:10986"/>
        <dbReference type="ChEBI" id="CHEBI:15378"/>
        <dbReference type="ChEBI" id="CHEBI:33019"/>
        <dbReference type="ChEBI" id="CHEBI:35235"/>
        <dbReference type="ChEBI" id="CHEBI:37563"/>
        <dbReference type="ChEBI" id="CHEBI:59458"/>
        <dbReference type="ChEBI" id="CHEBI:60377"/>
        <dbReference type="EC" id="6.3.2.5"/>
    </reaction>
</comment>
<evidence type="ECO:0000313" key="7">
    <source>
        <dbReference type="EMBL" id="QGM48188.1"/>
    </source>
</evidence>
<dbReference type="HAMAP" id="MF_02225">
    <property type="entry name" value="CoaBC"/>
    <property type="match status" value="1"/>
</dbReference>
<dbReference type="AlphaFoldDB" id="A0A6B8KMQ3"/>
<feature type="binding site" evidence="3">
    <location>
        <position position="354"/>
    </location>
    <ligand>
        <name>CTP</name>
        <dbReference type="ChEBI" id="CHEBI:37563"/>
    </ligand>
</feature>
<keyword evidence="3 4" id="KW-0436">Ligase</keyword>
<evidence type="ECO:0000259" key="5">
    <source>
        <dbReference type="Pfam" id="PF02441"/>
    </source>
</evidence>
<dbReference type="GO" id="GO:0004633">
    <property type="term" value="F:phosphopantothenoylcysteine decarboxylase activity"/>
    <property type="evidence" value="ECO:0007669"/>
    <property type="project" value="UniProtKB-UniRule"/>
</dbReference>
<dbReference type="GO" id="GO:0015941">
    <property type="term" value="P:pantothenate catabolic process"/>
    <property type="evidence" value="ECO:0007669"/>
    <property type="project" value="InterPro"/>
</dbReference>
<feature type="region of interest" description="Phosphopantothenate--cysteine ligase" evidence="3">
    <location>
        <begin position="204"/>
        <end position="416"/>
    </location>
</feature>
<comment type="similarity">
    <text evidence="3 4">In the N-terminal section; belongs to the HFCD (homo-oligomeric flavin containing Cys decarboxylase) superfamily.</text>
</comment>
<dbReference type="PANTHER" id="PTHR14359:SF6">
    <property type="entry name" value="PHOSPHOPANTOTHENOYLCYSTEINE DECARBOXYLASE"/>
    <property type="match status" value="1"/>
</dbReference>
<dbReference type="Gene3D" id="3.40.50.10300">
    <property type="entry name" value="CoaB-like"/>
    <property type="match status" value="1"/>
</dbReference>
<dbReference type="Proteomes" id="UP000309061">
    <property type="component" value="Chromosome"/>
</dbReference>
<comment type="cofactor">
    <cofactor evidence="3">
        <name>FMN</name>
        <dbReference type="ChEBI" id="CHEBI:58210"/>
    </cofactor>
    <text evidence="3">Binds 1 FMN per subunit.</text>
</comment>
<dbReference type="GO" id="GO:0046872">
    <property type="term" value="F:metal ion binding"/>
    <property type="evidence" value="ECO:0007669"/>
    <property type="project" value="UniProtKB-KW"/>
</dbReference>
<dbReference type="SUPFAM" id="SSF102645">
    <property type="entry name" value="CoaB-like"/>
    <property type="match status" value="1"/>
</dbReference>
<dbReference type="NCBIfam" id="TIGR00521">
    <property type="entry name" value="coaBC_dfp"/>
    <property type="match status" value="1"/>
</dbReference>
<evidence type="ECO:0000256" key="2">
    <source>
        <dbReference type="ARBA" id="ARBA00023239"/>
    </source>
</evidence>
<feature type="binding site" evidence="3">
    <location>
        <position position="300"/>
    </location>
    <ligand>
        <name>CTP</name>
        <dbReference type="ChEBI" id="CHEBI:37563"/>
    </ligand>
</feature>
<comment type="cofactor">
    <cofactor evidence="3">
        <name>Mg(2+)</name>
        <dbReference type="ChEBI" id="CHEBI:18420"/>
    </cofactor>
</comment>
<evidence type="ECO:0000256" key="4">
    <source>
        <dbReference type="RuleBase" id="RU364078"/>
    </source>
</evidence>
<proteinExistence type="inferred from homology"/>
<comment type="caution">
    <text evidence="3">Lacks conserved residue(s) required for the propagation of feature annotation.</text>
</comment>
<dbReference type="EC" id="6.3.2.5" evidence="3"/>
<comment type="similarity">
    <text evidence="3 4">In the C-terminal section; belongs to the PPC synthetase family.</text>
</comment>
<feature type="domain" description="DNA/pantothenate metabolism flavoprotein C-terminal" evidence="6">
    <location>
        <begin position="199"/>
        <end position="405"/>
    </location>
</feature>
<dbReference type="GO" id="GO:0015937">
    <property type="term" value="P:coenzyme A biosynthetic process"/>
    <property type="evidence" value="ECO:0007669"/>
    <property type="project" value="UniProtKB-UniRule"/>
</dbReference>
<comment type="catalytic activity">
    <reaction evidence="3 4">
        <text>N-[(R)-4-phosphopantothenoyl]-L-cysteine + H(+) = (R)-4'-phosphopantetheine + CO2</text>
        <dbReference type="Rhea" id="RHEA:16793"/>
        <dbReference type="ChEBI" id="CHEBI:15378"/>
        <dbReference type="ChEBI" id="CHEBI:16526"/>
        <dbReference type="ChEBI" id="CHEBI:59458"/>
        <dbReference type="ChEBI" id="CHEBI:61723"/>
        <dbReference type="EC" id="4.1.1.36"/>
    </reaction>
</comment>
<evidence type="ECO:0000313" key="8">
    <source>
        <dbReference type="Proteomes" id="UP000309061"/>
    </source>
</evidence>
<dbReference type="Gene3D" id="3.40.50.1950">
    <property type="entry name" value="Flavin prenyltransferase-like"/>
    <property type="match status" value="1"/>
</dbReference>
<dbReference type="OrthoDB" id="9802554at2"/>
<dbReference type="UniPathway" id="UPA00241">
    <property type="reaction ID" value="UER00353"/>
</dbReference>
<evidence type="ECO:0000256" key="3">
    <source>
        <dbReference type="HAMAP-Rule" id="MF_02225"/>
    </source>
</evidence>
<feature type="binding site" evidence="3">
    <location>
        <position position="291"/>
    </location>
    <ligand>
        <name>CTP</name>
        <dbReference type="ChEBI" id="CHEBI:37563"/>
    </ligand>
</feature>
<dbReference type="GO" id="GO:0071513">
    <property type="term" value="C:phosphopantothenoylcysteine decarboxylase complex"/>
    <property type="evidence" value="ECO:0007669"/>
    <property type="project" value="TreeGrafter"/>
</dbReference>
<dbReference type="KEGG" id="mhey:H2LOC_020530"/>
<dbReference type="InterPro" id="IPR036551">
    <property type="entry name" value="Flavin_trans-like"/>
</dbReference>
<name>A0A6B8KMQ3_9HYPH</name>
<feature type="region of interest" description="Phosphopantothenoylcysteine decarboxylase" evidence="3">
    <location>
        <begin position="1"/>
        <end position="203"/>
    </location>
</feature>
<dbReference type="InterPro" id="IPR003382">
    <property type="entry name" value="Flavoprotein"/>
</dbReference>
<keyword evidence="3" id="KW-0460">Magnesium</keyword>
<evidence type="ECO:0000259" key="6">
    <source>
        <dbReference type="Pfam" id="PF04127"/>
    </source>
</evidence>
<dbReference type="Pfam" id="PF04127">
    <property type="entry name" value="DFP"/>
    <property type="match status" value="1"/>
</dbReference>
<comment type="pathway">
    <text evidence="3 4">Cofactor biosynthesis; coenzyme A biosynthesis; CoA from (R)-pantothenate: step 3/5.</text>
</comment>
<comment type="function">
    <text evidence="3">Catalyzes two sequential steps in the biosynthesis of coenzyme A. In the first step cysteine is conjugated to 4'-phosphopantothenate to form 4-phosphopantothenoylcysteine. In the second step the latter compound is decarboxylated to form 4'-phosphopantotheine.</text>
</comment>
<organism evidence="7 8">
    <name type="scientific">Methylocystis heyeri</name>
    <dbReference type="NCBI Taxonomy" id="391905"/>
    <lineage>
        <taxon>Bacteria</taxon>
        <taxon>Pseudomonadati</taxon>
        <taxon>Pseudomonadota</taxon>
        <taxon>Alphaproteobacteria</taxon>
        <taxon>Hyphomicrobiales</taxon>
        <taxon>Methylocystaceae</taxon>
        <taxon>Methylocystis</taxon>
    </lineage>
</organism>
<keyword evidence="1 3" id="KW-0210">Decarboxylase</keyword>
<sequence length="416" mass="43513">MAQNLAGKRVLLVVGGGVAAYKCLELVRRLAERGAAVRVVMTEAARRFVTDLSFAAVSGKPVAHDLFDAAAEGEMGHIRLSREADLLVVAPATANLLARAANGIANDLATTLLLATDKRVLFAPAMNLRMWLHPATQRNVALLRSDGALFVGPEEGDMACGERGPGRMSEPADIIAAIEAALAQDMFLRPPLSQGAEGLAGRHVVVTSGPTHEPIDPVRFIANRSSGKQGHAIAAAAARAGARVTLISGPVTLEDPPGVDVRRIETAQEMLAAVKSALPADVFVAAAAVADWRVEAAAQKIKKSGAPPSLTLVENPDILATVAAPGQDRPGIVVGFAAETGDTVRRAQEKFLRKGCDLLVANDVSSGVFGADENTVHIVTASGVEDWPRLGKEEVAERLAGRLARMLADRNSETSA</sequence>
<dbReference type="GO" id="GO:0010181">
    <property type="term" value="F:FMN binding"/>
    <property type="evidence" value="ECO:0007669"/>
    <property type="project" value="UniProtKB-UniRule"/>
</dbReference>
<keyword evidence="2 3" id="KW-0456">Lyase</keyword>
<feature type="binding site" evidence="3">
    <location>
        <position position="336"/>
    </location>
    <ligand>
        <name>CTP</name>
        <dbReference type="ChEBI" id="CHEBI:37563"/>
    </ligand>
</feature>
<keyword evidence="3 4" id="KW-0285">Flavoprotein</keyword>
<dbReference type="SUPFAM" id="SSF52507">
    <property type="entry name" value="Homo-oligomeric flavin-containing Cys decarboxylases, HFCD"/>
    <property type="match status" value="1"/>
</dbReference>
<feature type="active site" description="Proton donor" evidence="3">
    <location>
        <position position="160"/>
    </location>
</feature>
<feature type="binding site" evidence="3">
    <location>
        <begin position="316"/>
        <end position="319"/>
    </location>
    <ligand>
        <name>CTP</name>
        <dbReference type="ChEBI" id="CHEBI:37563"/>
    </ligand>
</feature>
<gene>
    <name evidence="3 7" type="primary">coaBC</name>
    <name evidence="7" type="ORF">H2LOC_020530</name>
</gene>
<keyword evidence="8" id="KW-1185">Reference proteome</keyword>
<reference evidence="7 8" key="1">
    <citation type="submission" date="2019-11" db="EMBL/GenBank/DDBJ databases">
        <title>The genome sequence of Methylocystis heyeri.</title>
        <authorList>
            <person name="Oshkin I.Y."/>
            <person name="Miroshnikov K."/>
            <person name="Dedysh S.N."/>
        </authorList>
    </citation>
    <scope>NUCLEOTIDE SEQUENCE [LARGE SCALE GENOMIC DNA]</scope>
    <source>
        <strain evidence="7 8">H2</strain>
    </source>
</reference>
<keyword evidence="3" id="KW-0479">Metal-binding</keyword>
<feature type="binding site" evidence="3">
    <location>
        <position position="350"/>
    </location>
    <ligand>
        <name>CTP</name>
        <dbReference type="ChEBI" id="CHEBI:37563"/>
    </ligand>
</feature>